<keyword evidence="2" id="KW-0472">Membrane</keyword>
<evidence type="ECO:0000256" key="1">
    <source>
        <dbReference type="SAM" id="MobiDB-lite"/>
    </source>
</evidence>
<protein>
    <submittedName>
        <fullName evidence="3">Uncharacterized protein</fullName>
    </submittedName>
</protein>
<keyword evidence="2" id="KW-1133">Transmembrane helix</keyword>
<name>A0ABW6YKK2_9ACTN</name>
<keyword evidence="4" id="KW-1185">Reference proteome</keyword>
<feature type="transmembrane region" description="Helical" evidence="2">
    <location>
        <begin position="12"/>
        <end position="36"/>
    </location>
</feature>
<accession>A0ABW6YKK2</accession>
<evidence type="ECO:0000313" key="4">
    <source>
        <dbReference type="Proteomes" id="UP001603013"/>
    </source>
</evidence>
<feature type="compositionally biased region" description="Acidic residues" evidence="1">
    <location>
        <begin position="197"/>
        <end position="207"/>
    </location>
</feature>
<reference evidence="3 4" key="1">
    <citation type="submission" date="2024-10" db="EMBL/GenBank/DDBJ databases">
        <title>The Natural Products Discovery Center: Release of the First 8490 Sequenced Strains for Exploring Actinobacteria Biosynthetic Diversity.</title>
        <authorList>
            <person name="Kalkreuter E."/>
            <person name="Kautsar S.A."/>
            <person name="Yang D."/>
            <person name="Bader C.D."/>
            <person name="Teijaro C.N."/>
            <person name="Fluegel L."/>
            <person name="Davis C.M."/>
            <person name="Simpson J.R."/>
            <person name="Lauterbach L."/>
            <person name="Steele A.D."/>
            <person name="Gui C."/>
            <person name="Meng S."/>
            <person name="Li G."/>
            <person name="Viehrig K."/>
            <person name="Ye F."/>
            <person name="Su P."/>
            <person name="Kiefer A.F."/>
            <person name="Nichols A."/>
            <person name="Cepeda A.J."/>
            <person name="Yan W."/>
            <person name="Fan B."/>
            <person name="Jiang Y."/>
            <person name="Adhikari A."/>
            <person name="Zheng C.-J."/>
            <person name="Schuster L."/>
            <person name="Cowan T.M."/>
            <person name="Smanski M.J."/>
            <person name="Chevrette M.G."/>
            <person name="De Carvalho L.P.S."/>
            <person name="Shen B."/>
        </authorList>
    </citation>
    <scope>NUCLEOTIDE SEQUENCE [LARGE SCALE GENOMIC DNA]</scope>
    <source>
        <strain evidence="3 4">NPDC015755</strain>
    </source>
</reference>
<evidence type="ECO:0000256" key="2">
    <source>
        <dbReference type="SAM" id="Phobius"/>
    </source>
</evidence>
<gene>
    <name evidence="3" type="ORF">ACF05T_30600</name>
</gene>
<proteinExistence type="predicted"/>
<comment type="caution">
    <text evidence="3">The sequence shown here is derived from an EMBL/GenBank/DDBJ whole genome shotgun (WGS) entry which is preliminary data.</text>
</comment>
<organism evidence="3 4">
    <name type="scientific">Streptomyces lateritius</name>
    <dbReference type="NCBI Taxonomy" id="67313"/>
    <lineage>
        <taxon>Bacteria</taxon>
        <taxon>Bacillati</taxon>
        <taxon>Actinomycetota</taxon>
        <taxon>Actinomycetes</taxon>
        <taxon>Kitasatosporales</taxon>
        <taxon>Streptomycetaceae</taxon>
        <taxon>Streptomyces</taxon>
    </lineage>
</organism>
<dbReference type="RefSeq" id="WP_391937234.1">
    <property type="nucleotide sequence ID" value="NZ_JBIBSM010000021.1"/>
</dbReference>
<keyword evidence="2" id="KW-0812">Transmembrane</keyword>
<sequence length="207" mass="22958">MNDPTRRRLRIGLYAVLGAVALPVLLIVGLVVWYAVDRATGEDFPVVPPAEMARRATDRSQEMYDAAGIARPLPAVRSGERAEADNRISGSVCHPRGIEGVDDTPEPRSYHLYHEWRLDAVDEAEGAAALRRLHAHLKTAGWTVTDYETVGDNRELRARKGDDDRLSFTWRSHWQTLEGFTGMPCAYDPAGGQGEQAVEDLEPPALR</sequence>
<feature type="region of interest" description="Disordered" evidence="1">
    <location>
        <begin position="188"/>
        <end position="207"/>
    </location>
</feature>
<dbReference type="EMBL" id="JBIBSM010000021">
    <property type="protein sequence ID" value="MFF8280392.1"/>
    <property type="molecule type" value="Genomic_DNA"/>
</dbReference>
<evidence type="ECO:0000313" key="3">
    <source>
        <dbReference type="EMBL" id="MFF8280392.1"/>
    </source>
</evidence>
<dbReference type="Proteomes" id="UP001603013">
    <property type="component" value="Unassembled WGS sequence"/>
</dbReference>